<name>A0AAE0HMG9_9PEZI</name>
<keyword evidence="2" id="KW-1185">Reference proteome</keyword>
<accession>A0AAE0HMG9</accession>
<dbReference type="InterPro" id="IPR036097">
    <property type="entry name" value="HisK_dim/P_sf"/>
</dbReference>
<reference evidence="1" key="2">
    <citation type="submission" date="2023-06" db="EMBL/GenBank/DDBJ databases">
        <authorList>
            <consortium name="Lawrence Berkeley National Laboratory"/>
            <person name="Haridas S."/>
            <person name="Hensen N."/>
            <person name="Bonometti L."/>
            <person name="Westerberg I."/>
            <person name="Brannstrom I.O."/>
            <person name="Guillou S."/>
            <person name="Cros-Aarteil S."/>
            <person name="Calhoun S."/>
            <person name="Kuo A."/>
            <person name="Mondo S."/>
            <person name="Pangilinan J."/>
            <person name="Riley R."/>
            <person name="Labutti K."/>
            <person name="Andreopoulos B."/>
            <person name="Lipzen A."/>
            <person name="Chen C."/>
            <person name="Yanf M."/>
            <person name="Daum C."/>
            <person name="Ng V."/>
            <person name="Clum A."/>
            <person name="Steindorff A."/>
            <person name="Ohm R."/>
            <person name="Martin F."/>
            <person name="Silar P."/>
            <person name="Natvig D."/>
            <person name="Lalanne C."/>
            <person name="Gautier V."/>
            <person name="Ament-Velasquez S.L."/>
            <person name="Kruys A."/>
            <person name="Hutchinson M.I."/>
            <person name="Powell A.J."/>
            <person name="Barry K."/>
            <person name="Miller A.N."/>
            <person name="Grigoriev I.V."/>
            <person name="Debuchy R."/>
            <person name="Gladieux P."/>
            <person name="Thoren M.H."/>
            <person name="Johannesson H."/>
        </authorList>
    </citation>
    <scope>NUCLEOTIDE SEQUENCE</scope>
    <source>
        <strain evidence="1">CBS 168.71</strain>
    </source>
</reference>
<protein>
    <submittedName>
        <fullName evidence="1">Uncharacterized protein</fullName>
    </submittedName>
</protein>
<evidence type="ECO:0000313" key="1">
    <source>
        <dbReference type="EMBL" id="KAK3299272.1"/>
    </source>
</evidence>
<reference evidence="1" key="1">
    <citation type="journal article" date="2023" name="Mol. Phylogenet. Evol.">
        <title>Genome-scale phylogeny and comparative genomics of the fungal order Sordariales.</title>
        <authorList>
            <person name="Hensen N."/>
            <person name="Bonometti L."/>
            <person name="Westerberg I."/>
            <person name="Brannstrom I.O."/>
            <person name="Guillou S."/>
            <person name="Cros-Aarteil S."/>
            <person name="Calhoun S."/>
            <person name="Haridas S."/>
            <person name="Kuo A."/>
            <person name="Mondo S."/>
            <person name="Pangilinan J."/>
            <person name="Riley R."/>
            <person name="LaButti K."/>
            <person name="Andreopoulos B."/>
            <person name="Lipzen A."/>
            <person name="Chen C."/>
            <person name="Yan M."/>
            <person name="Daum C."/>
            <person name="Ng V."/>
            <person name="Clum A."/>
            <person name="Steindorff A."/>
            <person name="Ohm R.A."/>
            <person name="Martin F."/>
            <person name="Silar P."/>
            <person name="Natvig D.O."/>
            <person name="Lalanne C."/>
            <person name="Gautier V."/>
            <person name="Ament-Velasquez S.L."/>
            <person name="Kruys A."/>
            <person name="Hutchinson M.I."/>
            <person name="Powell A.J."/>
            <person name="Barry K."/>
            <person name="Miller A.N."/>
            <person name="Grigoriev I.V."/>
            <person name="Debuchy R."/>
            <person name="Gladieux P."/>
            <person name="Hiltunen Thoren M."/>
            <person name="Johannesson H."/>
        </authorList>
    </citation>
    <scope>NUCLEOTIDE SEQUENCE</scope>
    <source>
        <strain evidence="1">CBS 168.71</strain>
    </source>
</reference>
<comment type="caution">
    <text evidence="1">The sequence shown here is derived from an EMBL/GenBank/DDBJ whole genome shotgun (WGS) entry which is preliminary data.</text>
</comment>
<gene>
    <name evidence="1" type="ORF">B0H64DRAFT_371647</name>
</gene>
<sequence length="112" mass="12372">MAVAIVKGGSSEHLNIEDALKLPETILNEAIDSKDCILSNMYHGIRTPLIRISGMASFTPALSAEAQCRGLRQGYRTTTLRHPYPLFCTELQENAPRIRQTDEKMGSDVPSL</sequence>
<dbReference type="GO" id="GO:0000155">
    <property type="term" value="F:phosphorelay sensor kinase activity"/>
    <property type="evidence" value="ECO:0007669"/>
    <property type="project" value="InterPro"/>
</dbReference>
<dbReference type="Proteomes" id="UP001278766">
    <property type="component" value="Unassembled WGS sequence"/>
</dbReference>
<evidence type="ECO:0000313" key="2">
    <source>
        <dbReference type="Proteomes" id="UP001278766"/>
    </source>
</evidence>
<dbReference type="RefSeq" id="XP_062662786.1">
    <property type="nucleotide sequence ID" value="XM_062802171.1"/>
</dbReference>
<dbReference type="SUPFAM" id="SSF47384">
    <property type="entry name" value="Homodimeric domain of signal transducing histidine kinase"/>
    <property type="match status" value="1"/>
</dbReference>
<dbReference type="EMBL" id="JAUEPN010000002">
    <property type="protein sequence ID" value="KAK3299272.1"/>
    <property type="molecule type" value="Genomic_DNA"/>
</dbReference>
<proteinExistence type="predicted"/>
<dbReference type="AlphaFoldDB" id="A0AAE0HMG9"/>
<organism evidence="1 2">
    <name type="scientific">Chaetomium fimeti</name>
    <dbReference type="NCBI Taxonomy" id="1854472"/>
    <lineage>
        <taxon>Eukaryota</taxon>
        <taxon>Fungi</taxon>
        <taxon>Dikarya</taxon>
        <taxon>Ascomycota</taxon>
        <taxon>Pezizomycotina</taxon>
        <taxon>Sordariomycetes</taxon>
        <taxon>Sordariomycetidae</taxon>
        <taxon>Sordariales</taxon>
        <taxon>Chaetomiaceae</taxon>
        <taxon>Chaetomium</taxon>
    </lineage>
</organism>
<dbReference type="GeneID" id="87839119"/>